<keyword evidence="1" id="KW-0597">Phosphoprotein</keyword>
<dbReference type="InterPro" id="IPR000571">
    <property type="entry name" value="Znf_CCCH"/>
</dbReference>
<dbReference type="STRING" id="161767.ENSAPEP00000018595"/>
<evidence type="ECO:0000256" key="7">
    <source>
        <dbReference type="SAM" id="MobiDB-lite"/>
    </source>
</evidence>
<evidence type="ECO:0000256" key="2">
    <source>
        <dbReference type="ARBA" id="ARBA00022723"/>
    </source>
</evidence>
<feature type="compositionally biased region" description="Polar residues" evidence="7">
    <location>
        <begin position="580"/>
        <end position="589"/>
    </location>
</feature>
<keyword evidence="10" id="KW-1185">Reference proteome</keyword>
<feature type="compositionally biased region" description="Basic and acidic residues" evidence="7">
    <location>
        <begin position="285"/>
        <end position="295"/>
    </location>
</feature>
<dbReference type="Pfam" id="PF18345">
    <property type="entry name" value="zf_CCCH_4"/>
    <property type="match status" value="1"/>
</dbReference>
<feature type="compositionally biased region" description="Low complexity" evidence="7">
    <location>
        <begin position="398"/>
        <end position="412"/>
    </location>
</feature>
<accession>A0A3P8T0N0</accession>
<feature type="zinc finger region" description="C3H1-type" evidence="6">
    <location>
        <begin position="220"/>
        <end position="237"/>
    </location>
</feature>
<keyword evidence="3" id="KW-0677">Repeat</keyword>
<dbReference type="AlphaFoldDB" id="A0A3P8T0N0"/>
<dbReference type="PANTHER" id="PTHR13119:SF12">
    <property type="entry name" value="PROTEIN SUPPRESSOR OF SABLE"/>
    <property type="match status" value="1"/>
</dbReference>
<dbReference type="Ensembl" id="ENSAPET00000019106.1">
    <property type="protein sequence ID" value="ENSAPEP00000018595.1"/>
    <property type="gene ID" value="ENSAPEG00000013286.1"/>
</dbReference>
<reference evidence="9 10" key="1">
    <citation type="submission" date="2018-03" db="EMBL/GenBank/DDBJ databases">
        <title>Finding Nemo's genes: A chromosome-scale reference assembly of the genome of the orange clownfish Amphiprion percula.</title>
        <authorList>
            <person name="Lehmann R."/>
        </authorList>
    </citation>
    <scope>NUCLEOTIDE SEQUENCE</scope>
</reference>
<dbReference type="SMART" id="SM00356">
    <property type="entry name" value="ZnF_C3H1"/>
    <property type="match status" value="3"/>
</dbReference>
<dbReference type="GO" id="GO:0003723">
    <property type="term" value="F:RNA binding"/>
    <property type="evidence" value="ECO:0007669"/>
    <property type="project" value="InterPro"/>
</dbReference>
<dbReference type="GO" id="GO:0005634">
    <property type="term" value="C:nucleus"/>
    <property type="evidence" value="ECO:0007669"/>
    <property type="project" value="TreeGrafter"/>
</dbReference>
<evidence type="ECO:0000313" key="9">
    <source>
        <dbReference type="Ensembl" id="ENSAPEP00000018595.1"/>
    </source>
</evidence>
<proteinExistence type="predicted"/>
<evidence type="ECO:0000259" key="8">
    <source>
        <dbReference type="PROSITE" id="PS50103"/>
    </source>
</evidence>
<dbReference type="GeneTree" id="ENSGT00940000157396"/>
<feature type="compositionally biased region" description="Low complexity" evidence="7">
    <location>
        <begin position="772"/>
        <end position="785"/>
    </location>
</feature>
<feature type="region of interest" description="Disordered" evidence="7">
    <location>
        <begin position="76"/>
        <end position="166"/>
    </location>
</feature>
<feature type="zinc finger region" description="C3H1-type" evidence="6">
    <location>
        <begin position="190"/>
        <end position="212"/>
    </location>
</feature>
<dbReference type="PROSITE" id="PS50103">
    <property type="entry name" value="ZF_C3H1"/>
    <property type="match status" value="3"/>
</dbReference>
<feature type="region of interest" description="Disordered" evidence="7">
    <location>
        <begin position="11"/>
        <end position="53"/>
    </location>
</feature>
<evidence type="ECO:0000256" key="6">
    <source>
        <dbReference type="PROSITE-ProRule" id="PRU00723"/>
    </source>
</evidence>
<reference evidence="9" key="2">
    <citation type="submission" date="2025-08" db="UniProtKB">
        <authorList>
            <consortium name="Ensembl"/>
        </authorList>
    </citation>
    <scope>IDENTIFICATION</scope>
</reference>
<evidence type="ECO:0000313" key="10">
    <source>
        <dbReference type="Proteomes" id="UP000265080"/>
    </source>
</evidence>
<feature type="compositionally biased region" description="Basic residues" evidence="7">
    <location>
        <begin position="124"/>
        <end position="134"/>
    </location>
</feature>
<protein>
    <recommendedName>
        <fullName evidence="8">C3H1-type domain-containing protein</fullName>
    </recommendedName>
</protein>
<feature type="region of interest" description="Disordered" evidence="7">
    <location>
        <begin position="550"/>
        <end position="589"/>
    </location>
</feature>
<feature type="compositionally biased region" description="Polar residues" evidence="7">
    <location>
        <begin position="807"/>
        <end position="824"/>
    </location>
</feature>
<feature type="domain" description="C3H1-type" evidence="8">
    <location>
        <begin position="238"/>
        <end position="266"/>
    </location>
</feature>
<sequence>MAFANLFANLSPLTGDVKSPGEPTFTYREETGKGTRSKARKRKAEKEQPGSYIKQRCEVQTTTTYNFKDNIKARGYHTPSTDSALGGYTKEEISNHGNKAAPNIRHSKGQNYKSGHNCEVNKQQHQKKKMKWQKNQHIPTDKGRHSNRDGRAMWGKGGRGHPYTRQMKPPRFMTQEFKDQNVLEVDGRLLCRYFLHGRCTKADSCQMEHVQGYNDLIKSACKFYIQGFCTKGESCPYMHKSFPCKFFHRKGKCFQGADCKFSHEPLNDVTSRLLDEALKRASDLSELAKKAEQESSRGQPNTAESEIIETDETPDTLIQPIRPNFYSSTDAAKETLLCPTEEQADVTVEVFLPHASNATPPQSPPSTSNKEPVCYSVEAVLGPQLYRPFPRFFTAPGSQESTPPSVPQTSSSIGMSRQSEAPYSVDAVLRSFKSVEKSPFGQASATTTVKTVSYTPKTDCEKSTDPLLNSQHEKILLNTRDETNKSLQKMFKSLPSFQMHTGQISKTCRDLLLTSEDQRNQRGDVAESIKTAQRTSSEVKLELLVSPVTQVERSTSSPIKGDMKDNQTCPPAQLKPHLSGPTSDLQSSIKPFSPSAGFSAFKDRAKVESVSCLDTKSDSSDSSSHHFAAKQRPECGFKLGTLQLYSAKTSPERSKEMTVGCKKNQKIPFFGLFANPISDSVTAAHPRGFIQTPRCADFTSKDLKTAVESDKPPSISFLSLFAEPLIDTAASAPCLPSQADYSKAFHLSKRQASPPPCVAGTDATETPHGPVSPNFSSSSKNESTSQPVNPVCRLVSDSLGEIPTSPAPQSLNPSIASAQQQLPDMSSPRDSVLKSLFLSLSPYQEDRQQRDSIHISFPPD</sequence>
<dbReference type="Gene3D" id="4.10.1000.10">
    <property type="entry name" value="Zinc finger, CCCH-type"/>
    <property type="match status" value="1"/>
</dbReference>
<feature type="region of interest" description="Disordered" evidence="7">
    <location>
        <begin position="285"/>
        <end position="314"/>
    </location>
</feature>
<dbReference type="OMA" id="QGADCKF"/>
<keyword evidence="4 6" id="KW-0863">Zinc-finger</keyword>
<feature type="domain" description="C3H1-type" evidence="8">
    <location>
        <begin position="190"/>
        <end position="212"/>
    </location>
</feature>
<evidence type="ECO:0000256" key="5">
    <source>
        <dbReference type="ARBA" id="ARBA00022833"/>
    </source>
</evidence>
<dbReference type="GO" id="GO:0008270">
    <property type="term" value="F:zinc ion binding"/>
    <property type="evidence" value="ECO:0007669"/>
    <property type="project" value="UniProtKB-KW"/>
</dbReference>
<organism evidence="9 10">
    <name type="scientific">Amphiprion percula</name>
    <name type="common">Orange clownfish</name>
    <name type="synonym">Lutjanus percula</name>
    <dbReference type="NCBI Taxonomy" id="161767"/>
    <lineage>
        <taxon>Eukaryota</taxon>
        <taxon>Metazoa</taxon>
        <taxon>Chordata</taxon>
        <taxon>Craniata</taxon>
        <taxon>Vertebrata</taxon>
        <taxon>Euteleostomi</taxon>
        <taxon>Actinopterygii</taxon>
        <taxon>Neopterygii</taxon>
        <taxon>Teleostei</taxon>
        <taxon>Neoteleostei</taxon>
        <taxon>Acanthomorphata</taxon>
        <taxon>Ovalentaria</taxon>
        <taxon>Pomacentridae</taxon>
        <taxon>Amphiprion</taxon>
    </lineage>
</organism>
<dbReference type="PANTHER" id="PTHR13119">
    <property type="entry name" value="ZINC FINGER CCCH DOMAIN-CONTAINING PROTEI"/>
    <property type="match status" value="1"/>
</dbReference>
<feature type="region of interest" description="Disordered" evidence="7">
    <location>
        <begin position="750"/>
        <end position="830"/>
    </location>
</feature>
<feature type="domain" description="C3H1-type" evidence="8">
    <location>
        <begin position="220"/>
        <end position="237"/>
    </location>
</feature>
<dbReference type="InterPro" id="IPR054361">
    <property type="entry name" value="Znf-CCCH_ZC3H4/6/8"/>
</dbReference>
<dbReference type="InterPro" id="IPR036855">
    <property type="entry name" value="Znf_CCCH_sf"/>
</dbReference>
<evidence type="ECO:0000256" key="4">
    <source>
        <dbReference type="ARBA" id="ARBA00022771"/>
    </source>
</evidence>
<keyword evidence="2 6" id="KW-0479">Metal-binding</keyword>
<dbReference type="GO" id="GO:0045892">
    <property type="term" value="P:negative regulation of DNA-templated transcription"/>
    <property type="evidence" value="ECO:0007669"/>
    <property type="project" value="InterPro"/>
</dbReference>
<dbReference type="SUPFAM" id="SSF90229">
    <property type="entry name" value="CCCH zinc finger"/>
    <property type="match status" value="2"/>
</dbReference>
<evidence type="ECO:0000256" key="1">
    <source>
        <dbReference type="ARBA" id="ARBA00022553"/>
    </source>
</evidence>
<dbReference type="Proteomes" id="UP000265080">
    <property type="component" value="Chromosome 3"/>
</dbReference>
<keyword evidence="5 6" id="KW-0862">Zinc</keyword>
<feature type="zinc finger region" description="C3H1-type" evidence="6">
    <location>
        <begin position="238"/>
        <end position="266"/>
    </location>
</feature>
<reference evidence="9" key="3">
    <citation type="submission" date="2025-09" db="UniProtKB">
        <authorList>
            <consortium name="Ensembl"/>
        </authorList>
    </citation>
    <scope>IDENTIFICATION</scope>
</reference>
<dbReference type="InterPro" id="IPR045124">
    <property type="entry name" value="Su(sable)-like"/>
</dbReference>
<name>A0A3P8T0N0_AMPPE</name>
<dbReference type="Pfam" id="PF14608">
    <property type="entry name" value="zf-CCCH_2"/>
    <property type="match status" value="1"/>
</dbReference>
<feature type="region of interest" description="Disordered" evidence="7">
    <location>
        <begin position="394"/>
        <end position="417"/>
    </location>
</feature>
<feature type="compositionally biased region" description="Basic and acidic residues" evidence="7">
    <location>
        <begin position="139"/>
        <end position="151"/>
    </location>
</feature>
<evidence type="ECO:0000256" key="3">
    <source>
        <dbReference type="ARBA" id="ARBA00022737"/>
    </source>
</evidence>
<dbReference type="Pfam" id="PF22623">
    <property type="entry name" value="zf-CCCH_9"/>
    <property type="match status" value="1"/>
</dbReference>